<dbReference type="GeneID" id="54995457"/>
<sequence length="94" mass="11037">MKNVRCMRKLLLNWGLEMTAKNKKWETRKFSVKERKTSVYDTAEKLCRVVPPRLAGIPNVSIWLLKQRKTRVSLRIGFELDKVYAELASLLKES</sequence>
<accession>A0A2Z5HIS8</accession>
<keyword evidence="2" id="KW-1185">Reference proteome</keyword>
<dbReference type="KEGG" id="vg:54995457"/>
<evidence type="ECO:0000313" key="2">
    <source>
        <dbReference type="Proteomes" id="UP000253544"/>
    </source>
</evidence>
<name>A0A2Z5HIS8_9CAUD</name>
<protein>
    <submittedName>
        <fullName evidence="1">Uncharacterized protein</fullName>
    </submittedName>
</protein>
<reference evidence="2" key="1">
    <citation type="submission" date="2018-05" db="EMBL/GenBank/DDBJ databases">
        <title>Host range determinants of Salmonella infecting bacteriophages.</title>
        <authorList>
            <person name="Gencay Y.E."/>
        </authorList>
    </citation>
    <scope>NUCLEOTIDE SEQUENCE [LARGE SCALE GENOMIC DNA]</scope>
</reference>
<proteinExistence type="predicted"/>
<evidence type="ECO:0000313" key="1">
    <source>
        <dbReference type="EMBL" id="AXC40065.1"/>
    </source>
</evidence>
<dbReference type="EMBL" id="MH370366">
    <property type="protein sequence ID" value="AXC40065.1"/>
    <property type="molecule type" value="Genomic_DNA"/>
</dbReference>
<dbReference type="RefSeq" id="YP_009804834.1">
    <property type="nucleotide sequence ID" value="NC_048005.1"/>
</dbReference>
<dbReference type="Proteomes" id="UP000253544">
    <property type="component" value="Segment"/>
</dbReference>
<organism evidence="1 2">
    <name type="scientific">Salmonella phage S113</name>
    <dbReference type="NCBI Taxonomy" id="2231342"/>
    <lineage>
        <taxon>Viruses</taxon>
        <taxon>Duplodnaviria</taxon>
        <taxon>Heunggongvirae</taxon>
        <taxon>Uroviricota</taxon>
        <taxon>Caudoviricetes</taxon>
        <taxon>Demerecviridae</taxon>
        <taxon>Markadamsvirinae</taxon>
        <taxon>Epseptimavirus</taxon>
        <taxon>Epseptimavirus S113</taxon>
    </lineage>
</organism>